<keyword evidence="2" id="KW-1185">Reference proteome</keyword>
<gene>
    <name evidence="1" type="ORF">LSH36_15g20105</name>
</gene>
<dbReference type="Proteomes" id="UP001208570">
    <property type="component" value="Unassembled WGS sequence"/>
</dbReference>
<dbReference type="AlphaFoldDB" id="A0AAD9NHQ6"/>
<evidence type="ECO:0000313" key="2">
    <source>
        <dbReference type="Proteomes" id="UP001208570"/>
    </source>
</evidence>
<comment type="caution">
    <text evidence="1">The sequence shown here is derived from an EMBL/GenBank/DDBJ whole genome shotgun (WGS) entry which is preliminary data.</text>
</comment>
<proteinExistence type="predicted"/>
<name>A0AAD9NHQ6_9ANNE</name>
<protein>
    <submittedName>
        <fullName evidence="1">Uncharacterized protein</fullName>
    </submittedName>
</protein>
<organism evidence="1 2">
    <name type="scientific">Paralvinella palmiformis</name>
    <dbReference type="NCBI Taxonomy" id="53620"/>
    <lineage>
        <taxon>Eukaryota</taxon>
        <taxon>Metazoa</taxon>
        <taxon>Spiralia</taxon>
        <taxon>Lophotrochozoa</taxon>
        <taxon>Annelida</taxon>
        <taxon>Polychaeta</taxon>
        <taxon>Sedentaria</taxon>
        <taxon>Canalipalpata</taxon>
        <taxon>Terebellida</taxon>
        <taxon>Terebelliformia</taxon>
        <taxon>Alvinellidae</taxon>
        <taxon>Paralvinella</taxon>
    </lineage>
</organism>
<accession>A0AAD9NHQ6</accession>
<reference evidence="1" key="1">
    <citation type="journal article" date="2023" name="Mol. Biol. Evol.">
        <title>Third-Generation Sequencing Reveals the Adaptive Role of the Epigenome in Three Deep-Sea Polychaetes.</title>
        <authorList>
            <person name="Perez M."/>
            <person name="Aroh O."/>
            <person name="Sun Y."/>
            <person name="Lan Y."/>
            <person name="Juniper S.K."/>
            <person name="Young C.R."/>
            <person name="Angers B."/>
            <person name="Qian P.Y."/>
        </authorList>
    </citation>
    <scope>NUCLEOTIDE SEQUENCE</scope>
    <source>
        <strain evidence="1">P08H-3</strain>
    </source>
</reference>
<sequence length="49" mass="5628">TSTTNQPNTSIQKKGDCNYHLHSTFSIIHPNIKRVLIKIARHVKPVFDE</sequence>
<feature type="non-terminal residue" evidence="1">
    <location>
        <position position="1"/>
    </location>
</feature>
<evidence type="ECO:0000313" key="1">
    <source>
        <dbReference type="EMBL" id="KAK2168701.1"/>
    </source>
</evidence>
<dbReference type="EMBL" id="JAODUP010000015">
    <property type="protein sequence ID" value="KAK2168701.1"/>
    <property type="molecule type" value="Genomic_DNA"/>
</dbReference>